<dbReference type="Pfam" id="PF00005">
    <property type="entry name" value="ABC_tran"/>
    <property type="match status" value="1"/>
</dbReference>
<dbReference type="EC" id="3.6.3.-" evidence="10"/>
<keyword evidence="3" id="KW-0813">Transport</keyword>
<dbReference type="PROSITE" id="PS50893">
    <property type="entry name" value="ABC_TRANSPORTER_2"/>
    <property type="match status" value="1"/>
</dbReference>
<evidence type="ECO:0000256" key="8">
    <source>
        <dbReference type="ARBA" id="ARBA00023136"/>
    </source>
</evidence>
<evidence type="ECO:0000313" key="10">
    <source>
        <dbReference type="EMBL" id="MPM19383.1"/>
    </source>
</evidence>
<dbReference type="SUPFAM" id="SSF52540">
    <property type="entry name" value="P-loop containing nucleoside triphosphate hydrolases"/>
    <property type="match status" value="1"/>
</dbReference>
<comment type="similarity">
    <text evidence="2">Belongs to the ABC transporter superfamily.</text>
</comment>
<dbReference type="NCBIfam" id="TIGR04521">
    <property type="entry name" value="ECF_ATPase_2"/>
    <property type="match status" value="1"/>
</dbReference>
<comment type="caution">
    <text evidence="10">The sequence shown here is derived from an EMBL/GenBank/DDBJ whole genome shotgun (WGS) entry which is preliminary data.</text>
</comment>
<evidence type="ECO:0000259" key="9">
    <source>
        <dbReference type="PROSITE" id="PS50893"/>
    </source>
</evidence>
<comment type="subcellular location">
    <subcellularLocation>
        <location evidence="1">Cell membrane</location>
        <topology evidence="1">Peripheral membrane protein</topology>
    </subcellularLocation>
</comment>
<dbReference type="InterPro" id="IPR030946">
    <property type="entry name" value="EcfA2"/>
</dbReference>
<evidence type="ECO:0000256" key="7">
    <source>
        <dbReference type="ARBA" id="ARBA00022967"/>
    </source>
</evidence>
<evidence type="ECO:0000256" key="3">
    <source>
        <dbReference type="ARBA" id="ARBA00022448"/>
    </source>
</evidence>
<dbReference type="PANTHER" id="PTHR43553:SF27">
    <property type="entry name" value="ENERGY-COUPLING FACTOR TRANSPORTER ATP-BINDING PROTEIN ECFA2"/>
    <property type="match status" value="1"/>
</dbReference>
<dbReference type="EMBL" id="VSSQ01003166">
    <property type="protein sequence ID" value="MPM19383.1"/>
    <property type="molecule type" value="Genomic_DNA"/>
</dbReference>
<dbReference type="GO" id="GO:0043190">
    <property type="term" value="C:ATP-binding cassette (ABC) transporter complex"/>
    <property type="evidence" value="ECO:0007669"/>
    <property type="project" value="TreeGrafter"/>
</dbReference>
<evidence type="ECO:0000256" key="2">
    <source>
        <dbReference type="ARBA" id="ARBA00005417"/>
    </source>
</evidence>
<organism evidence="10">
    <name type="scientific">bioreactor metagenome</name>
    <dbReference type="NCBI Taxonomy" id="1076179"/>
    <lineage>
        <taxon>unclassified sequences</taxon>
        <taxon>metagenomes</taxon>
        <taxon>ecological metagenomes</taxon>
    </lineage>
</organism>
<dbReference type="NCBIfam" id="NF010158">
    <property type="entry name" value="PRK13637.1"/>
    <property type="match status" value="1"/>
</dbReference>
<evidence type="ECO:0000256" key="6">
    <source>
        <dbReference type="ARBA" id="ARBA00022840"/>
    </source>
</evidence>
<feature type="domain" description="ABC transporter" evidence="9">
    <location>
        <begin position="4"/>
        <end position="245"/>
    </location>
</feature>
<dbReference type="CDD" id="cd03225">
    <property type="entry name" value="ABC_cobalt_CbiO_domain1"/>
    <property type="match status" value="1"/>
</dbReference>
<dbReference type="AlphaFoldDB" id="A0A644XYM2"/>
<evidence type="ECO:0000256" key="5">
    <source>
        <dbReference type="ARBA" id="ARBA00022741"/>
    </source>
</evidence>
<keyword evidence="4" id="KW-1003">Cell membrane</keyword>
<reference evidence="10" key="1">
    <citation type="submission" date="2019-08" db="EMBL/GenBank/DDBJ databases">
        <authorList>
            <person name="Kucharzyk K."/>
            <person name="Murdoch R.W."/>
            <person name="Higgins S."/>
            <person name="Loffler F."/>
        </authorList>
    </citation>
    <scope>NUCLEOTIDE SEQUENCE</scope>
</reference>
<keyword evidence="8" id="KW-0472">Membrane</keyword>
<evidence type="ECO:0000256" key="4">
    <source>
        <dbReference type="ARBA" id="ARBA00022475"/>
    </source>
</evidence>
<dbReference type="InterPro" id="IPR050095">
    <property type="entry name" value="ECF_ABC_transporter_ATP-bd"/>
</dbReference>
<sequence length="289" mass="32080">MNILELQHVTYTYSLGTPFQKTAIEDITLGLPQGEFIGVIGHTGSGKSTLVQHLNGLMKPSSGQVLLDGRNIWAQEGKIRQVRFEVGLVFQYPEYQLFEETVYKDIAFGPTNMGLSEEEIDRNVREAALMVGIEEEMLGVSPFELSGGQKRRVAIAGVLAMKPRVLVLDEPTAGLDPQGRDEILSRIHEYHKEAGTTVVLVSHSMEDVARHSDRVLVISHAKVAMYDETRAVFERARELEAMGLDIPQITKVFMGLRDRGLPVPGGVYTIEDAEREILKLCSERGVPHA</sequence>
<gene>
    <name evidence="10" type="primary">ecfA2_16</name>
    <name evidence="10" type="ORF">SDC9_65806</name>
</gene>
<accession>A0A644XYM2</accession>
<dbReference type="GO" id="GO:0005524">
    <property type="term" value="F:ATP binding"/>
    <property type="evidence" value="ECO:0007669"/>
    <property type="project" value="UniProtKB-KW"/>
</dbReference>
<dbReference type="Gene3D" id="3.40.50.300">
    <property type="entry name" value="P-loop containing nucleotide triphosphate hydrolases"/>
    <property type="match status" value="1"/>
</dbReference>
<protein>
    <submittedName>
        <fullName evidence="10">Energy-coupling factor transporter ATP-binding protein EcfA2</fullName>
        <ecNumber evidence="10">3.6.3.-</ecNumber>
    </submittedName>
</protein>
<dbReference type="GO" id="GO:0042626">
    <property type="term" value="F:ATPase-coupled transmembrane transporter activity"/>
    <property type="evidence" value="ECO:0007669"/>
    <property type="project" value="TreeGrafter"/>
</dbReference>
<evidence type="ECO:0000256" key="1">
    <source>
        <dbReference type="ARBA" id="ARBA00004202"/>
    </source>
</evidence>
<name>A0A644XYM2_9ZZZZ</name>
<dbReference type="SMART" id="SM00382">
    <property type="entry name" value="AAA"/>
    <property type="match status" value="1"/>
</dbReference>
<keyword evidence="5" id="KW-0547">Nucleotide-binding</keyword>
<keyword evidence="7" id="KW-1278">Translocase</keyword>
<keyword evidence="6 10" id="KW-0067">ATP-binding</keyword>
<dbReference type="InterPro" id="IPR017871">
    <property type="entry name" value="ABC_transporter-like_CS"/>
</dbReference>
<dbReference type="PROSITE" id="PS00211">
    <property type="entry name" value="ABC_TRANSPORTER_1"/>
    <property type="match status" value="1"/>
</dbReference>
<dbReference type="InterPro" id="IPR015856">
    <property type="entry name" value="ABC_transpr_CbiO/EcfA_su"/>
</dbReference>
<dbReference type="InterPro" id="IPR027417">
    <property type="entry name" value="P-loop_NTPase"/>
</dbReference>
<dbReference type="FunFam" id="3.40.50.300:FF:000224">
    <property type="entry name" value="Energy-coupling factor transporter ATP-binding protein EcfA"/>
    <property type="match status" value="1"/>
</dbReference>
<dbReference type="PANTHER" id="PTHR43553">
    <property type="entry name" value="HEAVY METAL TRANSPORTER"/>
    <property type="match status" value="1"/>
</dbReference>
<dbReference type="GO" id="GO:0016887">
    <property type="term" value="F:ATP hydrolysis activity"/>
    <property type="evidence" value="ECO:0007669"/>
    <property type="project" value="InterPro"/>
</dbReference>
<keyword evidence="10" id="KW-0378">Hydrolase</keyword>
<dbReference type="InterPro" id="IPR003439">
    <property type="entry name" value="ABC_transporter-like_ATP-bd"/>
</dbReference>
<proteinExistence type="inferred from homology"/>
<dbReference type="InterPro" id="IPR003593">
    <property type="entry name" value="AAA+_ATPase"/>
</dbReference>